<keyword evidence="9" id="KW-1185">Reference proteome</keyword>
<dbReference type="InterPro" id="IPR032629">
    <property type="entry name" value="DCB_dom"/>
</dbReference>
<feature type="domain" description="Mon2/Sec7/BIG1-like HUS" evidence="5">
    <location>
        <begin position="196"/>
        <end position="371"/>
    </location>
</feature>
<dbReference type="GO" id="GO:0015031">
    <property type="term" value="P:protein transport"/>
    <property type="evidence" value="ECO:0007669"/>
    <property type="project" value="UniProtKB-KW"/>
</dbReference>
<dbReference type="InterPro" id="IPR016024">
    <property type="entry name" value="ARM-type_fold"/>
</dbReference>
<organism evidence="8 9">
    <name type="scientific">Cryptococcus depauperatus CBS 7841</name>
    <dbReference type="NCBI Taxonomy" id="1295531"/>
    <lineage>
        <taxon>Eukaryota</taxon>
        <taxon>Fungi</taxon>
        <taxon>Dikarya</taxon>
        <taxon>Basidiomycota</taxon>
        <taxon>Agaricomycotina</taxon>
        <taxon>Tremellomycetes</taxon>
        <taxon>Tremellales</taxon>
        <taxon>Cryptococcaceae</taxon>
        <taxon>Cryptococcus</taxon>
    </lineage>
</organism>
<reference evidence="8" key="2">
    <citation type="journal article" date="2022" name="Elife">
        <title>Obligate sexual reproduction of a homothallic fungus closely related to the Cryptococcus pathogenic species complex.</title>
        <authorList>
            <person name="Passer A.R."/>
            <person name="Clancey S.A."/>
            <person name="Shea T."/>
            <person name="David-Palma M."/>
            <person name="Averette A.F."/>
            <person name="Boekhout T."/>
            <person name="Porcel B.M."/>
            <person name="Nowrousian M."/>
            <person name="Cuomo C.A."/>
            <person name="Sun S."/>
            <person name="Heitman J."/>
            <person name="Coelho M.A."/>
        </authorList>
    </citation>
    <scope>NUCLEOTIDE SEQUENCE</scope>
    <source>
        <strain evidence="8">CBS 7841</strain>
    </source>
</reference>
<dbReference type="PANTHER" id="PTHR10663:SF333">
    <property type="entry name" value="PROTEIN MON2 HOMOLOG"/>
    <property type="match status" value="1"/>
</dbReference>
<reference evidence="8" key="3">
    <citation type="submission" date="2024-01" db="EMBL/GenBank/DDBJ databases">
        <authorList>
            <person name="Coelho M.A."/>
            <person name="David-Palma M."/>
            <person name="Shea T."/>
            <person name="Sun S."/>
            <person name="Cuomo C.A."/>
            <person name="Heitman J."/>
        </authorList>
    </citation>
    <scope>NUCLEOTIDE SEQUENCE</scope>
    <source>
        <strain evidence="8">CBS 7841</strain>
    </source>
</reference>
<keyword evidence="3" id="KW-0653">Protein transport</keyword>
<dbReference type="RefSeq" id="XP_066070288.1">
    <property type="nucleotide sequence ID" value="XM_066214191.1"/>
</dbReference>
<evidence type="ECO:0000313" key="8">
    <source>
        <dbReference type="EMBL" id="WVN89588.1"/>
    </source>
</evidence>
<feature type="region of interest" description="Disordered" evidence="4">
    <location>
        <begin position="754"/>
        <end position="775"/>
    </location>
</feature>
<feature type="region of interest" description="Disordered" evidence="4">
    <location>
        <begin position="665"/>
        <end position="686"/>
    </location>
</feature>
<dbReference type="KEGG" id="cdep:91089024"/>
<evidence type="ECO:0000256" key="3">
    <source>
        <dbReference type="ARBA" id="ARBA00022927"/>
    </source>
</evidence>
<comment type="similarity">
    <text evidence="1">Belongs to the MON2 family.</text>
</comment>
<evidence type="ECO:0000259" key="5">
    <source>
        <dbReference type="Pfam" id="PF12783"/>
    </source>
</evidence>
<name>A0AAJ8JW81_9TREE</name>
<dbReference type="Pfam" id="PF12783">
    <property type="entry name" value="Sec7-like_HUS"/>
    <property type="match status" value="1"/>
</dbReference>
<feature type="domain" description="Mon2 C-terminal" evidence="6">
    <location>
        <begin position="1020"/>
        <end position="1080"/>
    </location>
</feature>
<dbReference type="GO" id="GO:0005794">
    <property type="term" value="C:Golgi apparatus"/>
    <property type="evidence" value="ECO:0007669"/>
    <property type="project" value="UniProtKB-ARBA"/>
</dbReference>
<feature type="domain" description="Mon2 C-terminal" evidence="6">
    <location>
        <begin position="1266"/>
        <end position="1576"/>
    </location>
</feature>
<accession>A0AAJ8JW81</accession>
<evidence type="ECO:0000259" key="7">
    <source>
        <dbReference type="Pfam" id="PF16213"/>
    </source>
</evidence>
<gene>
    <name evidence="8" type="ORF">L203_104815</name>
</gene>
<dbReference type="EMBL" id="CP143789">
    <property type="protein sequence ID" value="WVN89588.1"/>
    <property type="molecule type" value="Genomic_DNA"/>
</dbReference>
<dbReference type="Pfam" id="PF16213">
    <property type="entry name" value="DCB"/>
    <property type="match status" value="1"/>
</dbReference>
<reference evidence="8" key="1">
    <citation type="submission" date="2016-06" db="EMBL/GenBank/DDBJ databases">
        <authorList>
            <person name="Cuomo C."/>
            <person name="Litvintseva A."/>
            <person name="Heitman J."/>
            <person name="Chen Y."/>
            <person name="Sun S."/>
            <person name="Springer D."/>
            <person name="Dromer F."/>
            <person name="Young S."/>
            <person name="Zeng Q."/>
            <person name="Chapman S."/>
            <person name="Gujja S."/>
            <person name="Saif S."/>
            <person name="Birren B."/>
        </authorList>
    </citation>
    <scope>NUCLEOTIDE SEQUENCE</scope>
    <source>
        <strain evidence="8">CBS 7841</strain>
    </source>
</reference>
<evidence type="ECO:0000256" key="2">
    <source>
        <dbReference type="ARBA" id="ARBA00022448"/>
    </source>
</evidence>
<dbReference type="GeneID" id="91089024"/>
<sequence>MDHNLLISELQALTVETKRRNPEVRDAGETALEVLKGGQLPRQTLLDNADTLLQPVILGCKLKAVKVIAISIAALQRLVALGGVPTDKLPQVLSTLKGVSNQAVDIQLKILQTLLSILTFNKDIHEEILGNVLLLCFRLQDSRVSVVSSTAAATLRQAVMLIFDKLSASSVPSTPATISLDLPTEPPQRLEVTPSAMDAYSVFSDLCILSASAGSHGPAFNLWKGDTEKPKLLKLKDLQRTFGLELIESILSGYESCVKKRPELLFLLQHSLHPLLLRLLSEKPTFPVALRVCRLIFLLIRSFINQLSEEIETYLNTLLKLGAGDIEGETTKSKESVPPWLRVLVLEILRAICGDYFLLQSIYIHYDQKQGGPMLYTKIISALGRLVNEKPALLGINAQIHGVGVPATDSSSSAASLHAGYFDLGLEMVASAASVGVSTMNAMMGASAGGLGSQSTLKLRLIEQHDKAEAPLVPETYVYFLALQSLNSMAQGIYSDVKSNDPPSAAARGMASSAWPALLAALSYCIATNLSHSIFAEVLKALQDFTIACGLLEFYTPRDAFLNTLGKYAVPPPAVSAMQTYSEIPHAQRNAGGIAADALGFASSLGTSAPVGPPGLSERNMACLRSTIYVARELGPTLGKAWHDVLEILQNANFMLSARALSVPKRQAPGSPHKTASPQLSKVPESVETKPDILQDLEPESILLLINALFESSKDLPDEAFTTFVVALCQLSSEMIGVDSQTLVGHDTASEVSIPSTPTASVGFNPSSDVNNRRRTSGINISHSIKSEERSFSLTKLRVVSTLNLDRIVSREPNVGWTVITQHLLVVARHSVAPSTIRIQASDTLGEILFTSVKVGKEPGIQHQVFNVLIHQVDTHPVSNSVSTDYDVRSSGYQTLNHLLESFGHCLQVGWETVFDILDKVCQDKDSASLQSLKTSDLSTNLRRQSALSNKGSANLIRIAFPSLTLICTDFLTSLNNDAMRHCITCLGCFGRQKEDVNITLAAIGLLWNVSDVVQGDSGDLWLYLLSELLALGHDNRVEARNSAIQTLFRCIELYGSGLSPRLWEDVFNKIIFPLLDGAQGEESQVIVLQSVGLIFGNFMLYVSALETFDKIYQHFLDRIEYAFNEESRVCCTASLEALEKALISVKENKQGLGLMASKIVDASWRTFASMGESFISKAPYTQENLIALVRIGSLLHDNFDPGESQRLNQLSSILCSIMAYVRSPEYRPDVDVMSPLQNSICQVMSNSNLFNPGLVLGNLSKFSSLAYVDNRDQATDAKLTYVALSKWGMQKMYKIFQKVSQMKELYEDGTVEAMLTVYSIPINLKYDCPPANRFGNDIPLWKNAMTIFTNVLGIVIPVLDAQTIEIIKYERLWTQTMTVLNGILKAKPSTDVSEDEDFVVEQLTRLEAIIIPRLGDLRVPDDIISQFAGMLCEASRLYCYDDTSNEGTTAPGTPLTQENLHYWAFNLLVRLSKKRHDAQSKHQEKQQRIAKLALPSMLKRFDEALSRFMKDKMLRGNLPMGRTREEELLFVLRHLATFATWDPLPSPTKTLTTAYNKSHRSHLFQFYPLLLKLCSTQDHMPSLWVLPSEQVELFDSEYERVGNNVETGELQQEEDVDAGDGQNLIEVNAKDLARRCLEVIGVELGLGTHVSSA</sequence>
<dbReference type="InterPro" id="IPR032691">
    <property type="entry name" value="Mon2/Sec7/BIG1-like_HUS"/>
</dbReference>
<dbReference type="SUPFAM" id="SSF48371">
    <property type="entry name" value="ARM repeat"/>
    <property type="match status" value="1"/>
</dbReference>
<evidence type="ECO:0000259" key="6">
    <source>
        <dbReference type="Pfam" id="PF16206"/>
    </source>
</evidence>
<feature type="domain" description="Mon2 C-terminal" evidence="6">
    <location>
        <begin position="969"/>
        <end position="1014"/>
    </location>
</feature>
<evidence type="ECO:0008006" key="10">
    <source>
        <dbReference type="Google" id="ProtNLM"/>
    </source>
</evidence>
<protein>
    <recommendedName>
        <fullName evidence="10">Protein MON2 homolog</fullName>
    </recommendedName>
</protein>
<evidence type="ECO:0000256" key="1">
    <source>
        <dbReference type="ARBA" id="ARBA00008144"/>
    </source>
</evidence>
<dbReference type="PANTHER" id="PTHR10663">
    <property type="entry name" value="GUANYL-NUCLEOTIDE EXCHANGE FACTOR"/>
    <property type="match status" value="1"/>
</dbReference>
<proteinExistence type="inferred from homology"/>
<dbReference type="Pfam" id="PF16206">
    <property type="entry name" value="Mon2_C"/>
    <property type="match status" value="3"/>
</dbReference>
<evidence type="ECO:0000256" key="4">
    <source>
        <dbReference type="SAM" id="MobiDB-lite"/>
    </source>
</evidence>
<dbReference type="InterPro" id="IPR032817">
    <property type="entry name" value="Mon2_C"/>
</dbReference>
<feature type="domain" description="Mon2/Sec7/BIG1-like dimerisation and cyclophilin-binding" evidence="7">
    <location>
        <begin position="5"/>
        <end position="168"/>
    </location>
</feature>
<evidence type="ECO:0000313" key="9">
    <source>
        <dbReference type="Proteomes" id="UP000094043"/>
    </source>
</evidence>
<feature type="compositionally biased region" description="Polar residues" evidence="4">
    <location>
        <begin position="754"/>
        <end position="770"/>
    </location>
</feature>
<dbReference type="Proteomes" id="UP000094043">
    <property type="component" value="Chromosome 6"/>
</dbReference>
<keyword evidence="2" id="KW-0813">Transport</keyword>